<dbReference type="GeneID" id="104748901"/>
<accession>A0ABM0WBR9</accession>
<feature type="compositionally biased region" description="Basic and acidic residues" evidence="1">
    <location>
        <begin position="282"/>
        <end position="294"/>
    </location>
</feature>
<evidence type="ECO:0000313" key="4">
    <source>
        <dbReference type="RefSeq" id="XP_010468782.1"/>
    </source>
</evidence>
<reference evidence="4" key="2">
    <citation type="submission" date="2025-08" db="UniProtKB">
        <authorList>
            <consortium name="RefSeq"/>
        </authorList>
    </citation>
    <scope>IDENTIFICATION</scope>
    <source>
        <tissue evidence="4">Leaf</tissue>
    </source>
</reference>
<dbReference type="InterPro" id="IPR005162">
    <property type="entry name" value="Retrotrans_gag_dom"/>
</dbReference>
<dbReference type="PANTHER" id="PTHR33240">
    <property type="entry name" value="OS08G0508500 PROTEIN"/>
    <property type="match status" value="1"/>
</dbReference>
<dbReference type="InterPro" id="IPR021109">
    <property type="entry name" value="Peptidase_aspartic_dom_sf"/>
</dbReference>
<dbReference type="RefSeq" id="XP_010468782.1">
    <property type="nucleotide sequence ID" value="XM_010470480.1"/>
</dbReference>
<sequence length="555" mass="63358">MTIHINRSYFSPEEADAGSCQLLVESVSGEALNWFSRLEANSIDGYKALTSAFLQHHQCFMCTPASNADLWRMYQKRKESLRTFMERFKGVMSQLAISDASAIGALKNALARDTRFKDDLTILPVTSLGEVLARANRYIQVDEDKDKRNPDQPAADYARDEKGRKATTFAIDGKEQQQNKPWNKYYRESDNPGYKGKRPYCKFHRFNGHSTEECKTLQMLLLHKYKRGDVDIERERRKVNTHKDNQYCLGDEQQHDRQREEEAVAQNDRAWEIVRLPPPPKRNHDAEERDEPPAPRRRIHMIMGGLSTSRDSVRSIQAYCRETETKRNMPSHSNMFKTSSDPITFTEEDAHNASPNNNPLVVEMVIGESSVTRILIDTRSSVNIIFKDVLIQMEIDLRNTAHETQPLTGFSGDTIRTVGTITLPIYVGGTMHCFNFGILDNPIVYNVILGTPWLHKMLVVASTYHQCVKFPNAYGIYTLRGDPLMVRTCFIIEKKMRNARSFIKSESAPPRDPCIPPPKEFVIQVNIDLSNSKRCVGIGAELPIALRDELVQVLT</sequence>
<organism evidence="3 4">
    <name type="scientific">Camelina sativa</name>
    <name type="common">False flax</name>
    <name type="synonym">Myagrum sativum</name>
    <dbReference type="NCBI Taxonomy" id="90675"/>
    <lineage>
        <taxon>Eukaryota</taxon>
        <taxon>Viridiplantae</taxon>
        <taxon>Streptophyta</taxon>
        <taxon>Embryophyta</taxon>
        <taxon>Tracheophyta</taxon>
        <taxon>Spermatophyta</taxon>
        <taxon>Magnoliopsida</taxon>
        <taxon>eudicotyledons</taxon>
        <taxon>Gunneridae</taxon>
        <taxon>Pentapetalae</taxon>
        <taxon>rosids</taxon>
        <taxon>malvids</taxon>
        <taxon>Brassicales</taxon>
        <taxon>Brassicaceae</taxon>
        <taxon>Camelineae</taxon>
        <taxon>Camelina</taxon>
    </lineage>
</organism>
<protein>
    <submittedName>
        <fullName evidence="4">Uncharacterized protein LOC104748901</fullName>
    </submittedName>
</protein>
<dbReference type="Pfam" id="PF03732">
    <property type="entry name" value="Retrotrans_gag"/>
    <property type="match status" value="1"/>
</dbReference>
<proteinExistence type="predicted"/>
<evidence type="ECO:0000313" key="3">
    <source>
        <dbReference type="Proteomes" id="UP000694864"/>
    </source>
</evidence>
<feature type="region of interest" description="Disordered" evidence="1">
    <location>
        <begin position="251"/>
        <end position="297"/>
    </location>
</feature>
<reference evidence="3" key="1">
    <citation type="journal article" date="2014" name="Nat. Commun.">
        <title>The emerging biofuel crop Camelina sativa retains a highly undifferentiated hexaploid genome structure.</title>
        <authorList>
            <person name="Kagale S."/>
            <person name="Koh C."/>
            <person name="Nixon J."/>
            <person name="Bollina V."/>
            <person name="Clarke W.E."/>
            <person name="Tuteja R."/>
            <person name="Spillane C."/>
            <person name="Robinson S.J."/>
            <person name="Links M.G."/>
            <person name="Clarke C."/>
            <person name="Higgins E.E."/>
            <person name="Huebert T."/>
            <person name="Sharpe A.G."/>
            <person name="Parkin I.A."/>
        </authorList>
    </citation>
    <scope>NUCLEOTIDE SEQUENCE [LARGE SCALE GENOMIC DNA]</scope>
    <source>
        <strain evidence="3">cv. DH55</strain>
    </source>
</reference>
<keyword evidence="3" id="KW-1185">Reference proteome</keyword>
<dbReference type="PANTHER" id="PTHR33240:SF8">
    <property type="entry name" value="OS03G0439900 PROTEIN"/>
    <property type="match status" value="1"/>
</dbReference>
<evidence type="ECO:0000256" key="1">
    <source>
        <dbReference type="SAM" id="MobiDB-lite"/>
    </source>
</evidence>
<feature type="compositionally biased region" description="Basic and acidic residues" evidence="1">
    <location>
        <begin position="252"/>
        <end position="262"/>
    </location>
</feature>
<feature type="domain" description="Retrotransposon gag" evidence="2">
    <location>
        <begin position="22"/>
        <end position="110"/>
    </location>
</feature>
<dbReference type="Gene3D" id="2.40.70.10">
    <property type="entry name" value="Acid Proteases"/>
    <property type="match status" value="1"/>
</dbReference>
<evidence type="ECO:0000259" key="2">
    <source>
        <dbReference type="Pfam" id="PF03732"/>
    </source>
</evidence>
<dbReference type="CDD" id="cd00303">
    <property type="entry name" value="retropepsin_like"/>
    <property type="match status" value="1"/>
</dbReference>
<gene>
    <name evidence="4" type="primary">LOC104748901</name>
</gene>
<name>A0ABM0WBR9_CAMSA</name>
<dbReference type="Proteomes" id="UP000694864">
    <property type="component" value="Chromosome 15"/>
</dbReference>
<feature type="region of interest" description="Disordered" evidence="1">
    <location>
        <begin position="143"/>
        <end position="163"/>
    </location>
</feature>